<accession>A0ABC8JRW2</accession>
<name>A0ABC8JRW2_ERUVS</name>
<evidence type="ECO:0000313" key="2">
    <source>
        <dbReference type="Proteomes" id="UP001642260"/>
    </source>
</evidence>
<keyword evidence="2" id="KW-1185">Reference proteome</keyword>
<evidence type="ECO:0000313" key="1">
    <source>
        <dbReference type="EMBL" id="CAH8329505.1"/>
    </source>
</evidence>
<dbReference type="AlphaFoldDB" id="A0ABC8JRW2"/>
<proteinExistence type="predicted"/>
<dbReference type="EMBL" id="CAKOAT010110710">
    <property type="protein sequence ID" value="CAH8329505.1"/>
    <property type="molecule type" value="Genomic_DNA"/>
</dbReference>
<reference evidence="1 2" key="1">
    <citation type="submission" date="2022-03" db="EMBL/GenBank/DDBJ databases">
        <authorList>
            <person name="Macdonald S."/>
            <person name="Ahmed S."/>
            <person name="Newling K."/>
        </authorList>
    </citation>
    <scope>NUCLEOTIDE SEQUENCE [LARGE SCALE GENOMIC DNA]</scope>
</reference>
<organism evidence="1 2">
    <name type="scientific">Eruca vesicaria subsp. sativa</name>
    <name type="common">Garden rocket</name>
    <name type="synonym">Eruca sativa</name>
    <dbReference type="NCBI Taxonomy" id="29727"/>
    <lineage>
        <taxon>Eukaryota</taxon>
        <taxon>Viridiplantae</taxon>
        <taxon>Streptophyta</taxon>
        <taxon>Embryophyta</taxon>
        <taxon>Tracheophyta</taxon>
        <taxon>Spermatophyta</taxon>
        <taxon>Magnoliopsida</taxon>
        <taxon>eudicotyledons</taxon>
        <taxon>Gunneridae</taxon>
        <taxon>Pentapetalae</taxon>
        <taxon>rosids</taxon>
        <taxon>malvids</taxon>
        <taxon>Brassicales</taxon>
        <taxon>Brassicaceae</taxon>
        <taxon>Brassiceae</taxon>
        <taxon>Eruca</taxon>
    </lineage>
</organism>
<gene>
    <name evidence="1" type="ORF">ERUC_LOCUS11624</name>
</gene>
<dbReference type="Proteomes" id="UP001642260">
    <property type="component" value="Unassembled WGS sequence"/>
</dbReference>
<comment type="caution">
    <text evidence="1">The sequence shown here is derived from an EMBL/GenBank/DDBJ whole genome shotgun (WGS) entry which is preliminary data.</text>
</comment>
<protein>
    <submittedName>
        <fullName evidence="1">Uncharacterized protein</fullName>
    </submittedName>
</protein>
<sequence>MGSPLSDLKEALRATIQSAISKNVTHLQMFFRYQTLIMTINEKLHLELSFFYFSWDENGQAGALAEFILKKPNHVMDQPTC</sequence>